<evidence type="ECO:0000256" key="2">
    <source>
        <dbReference type="ARBA" id="ARBA00001947"/>
    </source>
</evidence>
<dbReference type="InterPro" id="IPR050344">
    <property type="entry name" value="Peptidase_M1_aminopeptidases"/>
</dbReference>
<dbReference type="PRINTS" id="PR00756">
    <property type="entry name" value="ALADIPTASE"/>
</dbReference>
<dbReference type="Pfam" id="PF01433">
    <property type="entry name" value="Peptidase_M1"/>
    <property type="match status" value="1"/>
</dbReference>
<dbReference type="PANTHER" id="PTHR11533:SF174">
    <property type="entry name" value="PUROMYCIN-SENSITIVE AMINOPEPTIDASE-RELATED"/>
    <property type="match status" value="1"/>
</dbReference>
<dbReference type="Pfam" id="PF18962">
    <property type="entry name" value="Por_Secre_tail"/>
    <property type="match status" value="1"/>
</dbReference>
<dbReference type="GO" id="GO:0005737">
    <property type="term" value="C:cytoplasm"/>
    <property type="evidence" value="ECO:0007669"/>
    <property type="project" value="TreeGrafter"/>
</dbReference>
<evidence type="ECO:0000256" key="12">
    <source>
        <dbReference type="SAM" id="SignalP"/>
    </source>
</evidence>
<dbReference type="RefSeq" id="WP_115565237.1">
    <property type="nucleotide sequence ID" value="NZ_QRGR01000008.1"/>
</dbReference>
<gene>
    <name evidence="15" type="ORF">DXT99_09170</name>
</gene>
<dbReference type="GO" id="GO:0016020">
    <property type="term" value="C:membrane"/>
    <property type="evidence" value="ECO:0007669"/>
    <property type="project" value="TreeGrafter"/>
</dbReference>
<dbReference type="InterPro" id="IPR014782">
    <property type="entry name" value="Peptidase_M1_dom"/>
</dbReference>
<evidence type="ECO:0000259" key="13">
    <source>
        <dbReference type="Pfam" id="PF01433"/>
    </source>
</evidence>
<evidence type="ECO:0000256" key="1">
    <source>
        <dbReference type="ARBA" id="ARBA00000098"/>
    </source>
</evidence>
<evidence type="ECO:0000313" key="15">
    <source>
        <dbReference type="EMBL" id="RDV15642.1"/>
    </source>
</evidence>
<dbReference type="InterPro" id="IPR042097">
    <property type="entry name" value="Aminopeptidase_N-like_N_sf"/>
</dbReference>
<name>A0A3D8LFE4_9BACT</name>
<evidence type="ECO:0000256" key="8">
    <source>
        <dbReference type="ARBA" id="ARBA00022723"/>
    </source>
</evidence>
<evidence type="ECO:0000256" key="9">
    <source>
        <dbReference type="ARBA" id="ARBA00022801"/>
    </source>
</evidence>
<sequence length="652" mass="73313">MHIRNLLFLLFACLCYQKASAQSTGSCAESHMRAVQRQAAATPEHQRLMNQYNMTFYKLDLQLERNSTYIAGNVTLAAEVRDSPLTVFAFELHPNFQIDSVLVNGTRETVISRNAGDVAVELSSSVNTGAPVSAIIYYKGTAPTGAGAAIGNGFSTATDPNWGNSVTWSLSQPYAAYEWWPTKQVLTDKADSVHVFVTTSAENKVGSNGLLTRVADVPNNRRRFEWKSHYPIAYYLVSVAVSDYAEYLISANPEGAAASVPILNYVYSGGALDFYREEIDRTAPFLEYFSELFTLYPFHEEKYGHSMAPMGGGMEHQTMTTQSTFTFTLTAHELAHQWFGDHVTCATWQDIWLNEGFASYAEYLALQRYSPTDAGTWMQQAHAFALQRPSGSLRVRDTTSVSRIFDYRLTYKKAAAVVHMLRFEVDNDALFFEALRNYMRQYGGGTAYTADLQRVFEETTNMDLNYFFDQWYNGEGYPIFNVEWNQEGNRLLIVNRQTTSSTSTPFFRTDLQYLIRTATGTTTVRVTQDEPLEQHLLEVEGTITAVEVDPQNWVLNTALPAQQNPALEVPALEEVVLYPNPTPSSIQIDNLSFGPTAAIIYNTAGQIVKRLPLKETMRVTMDVSDLSAGYYILQLSNNRQHYRARFIKVGGR</sequence>
<dbReference type="NCBIfam" id="TIGR04183">
    <property type="entry name" value="Por_Secre_tail"/>
    <property type="match status" value="1"/>
</dbReference>
<accession>A0A3D8LFE4</accession>
<dbReference type="GO" id="GO:0042277">
    <property type="term" value="F:peptide binding"/>
    <property type="evidence" value="ECO:0007669"/>
    <property type="project" value="TreeGrafter"/>
</dbReference>
<comment type="similarity">
    <text evidence="3">Belongs to the peptidase M1 family.</text>
</comment>
<dbReference type="SUPFAM" id="SSF63737">
    <property type="entry name" value="Leukotriene A4 hydrolase N-terminal domain"/>
    <property type="match status" value="1"/>
</dbReference>
<keyword evidence="10" id="KW-0862">Zinc</keyword>
<organism evidence="15 16">
    <name type="scientific">Pontibacter diazotrophicus</name>
    <dbReference type="NCBI Taxonomy" id="1400979"/>
    <lineage>
        <taxon>Bacteria</taxon>
        <taxon>Pseudomonadati</taxon>
        <taxon>Bacteroidota</taxon>
        <taxon>Cytophagia</taxon>
        <taxon>Cytophagales</taxon>
        <taxon>Hymenobacteraceae</taxon>
        <taxon>Pontibacter</taxon>
    </lineage>
</organism>
<keyword evidence="16" id="KW-1185">Reference proteome</keyword>
<feature type="chain" id="PRO_5017594782" description="Aminopeptidase N" evidence="12">
    <location>
        <begin position="22"/>
        <end position="652"/>
    </location>
</feature>
<protein>
    <recommendedName>
        <fullName evidence="5">Aminopeptidase N</fullName>
        <ecNumber evidence="4">3.4.11.2</ecNumber>
    </recommendedName>
</protein>
<comment type="cofactor">
    <cofactor evidence="2">
        <name>Zn(2+)</name>
        <dbReference type="ChEBI" id="CHEBI:29105"/>
    </cofactor>
</comment>
<evidence type="ECO:0000256" key="3">
    <source>
        <dbReference type="ARBA" id="ARBA00010136"/>
    </source>
</evidence>
<keyword evidence="6" id="KW-0031">Aminopeptidase</keyword>
<dbReference type="InterPro" id="IPR027268">
    <property type="entry name" value="Peptidase_M4/M1_CTD_sf"/>
</dbReference>
<feature type="domain" description="Peptidase M1 membrane alanine aminopeptidase" evidence="13">
    <location>
        <begin position="319"/>
        <end position="471"/>
    </location>
</feature>
<dbReference type="EMBL" id="QRGR01000008">
    <property type="protein sequence ID" value="RDV15642.1"/>
    <property type="molecule type" value="Genomic_DNA"/>
</dbReference>
<dbReference type="GO" id="GO:0005615">
    <property type="term" value="C:extracellular space"/>
    <property type="evidence" value="ECO:0007669"/>
    <property type="project" value="TreeGrafter"/>
</dbReference>
<dbReference type="GO" id="GO:0008270">
    <property type="term" value="F:zinc ion binding"/>
    <property type="evidence" value="ECO:0007669"/>
    <property type="project" value="InterPro"/>
</dbReference>
<dbReference type="InterPro" id="IPR026444">
    <property type="entry name" value="Secre_tail"/>
</dbReference>
<keyword evidence="11" id="KW-0482">Metalloprotease</keyword>
<evidence type="ECO:0000313" key="16">
    <source>
        <dbReference type="Proteomes" id="UP000256708"/>
    </source>
</evidence>
<dbReference type="Proteomes" id="UP000256708">
    <property type="component" value="Unassembled WGS sequence"/>
</dbReference>
<evidence type="ECO:0000259" key="14">
    <source>
        <dbReference type="Pfam" id="PF18962"/>
    </source>
</evidence>
<comment type="catalytic activity">
    <reaction evidence="1">
        <text>Release of an N-terminal amino acid, Xaa-|-Yaa- from a peptide, amide or arylamide. Xaa is preferably Ala, but may be most amino acids including Pro (slow action). When a terminal hydrophobic residue is followed by a prolyl residue, the two may be released as an intact Xaa-Pro dipeptide.</text>
        <dbReference type="EC" id="3.4.11.2"/>
    </reaction>
</comment>
<proteinExistence type="inferred from homology"/>
<dbReference type="AlphaFoldDB" id="A0A3D8LFE4"/>
<evidence type="ECO:0000256" key="6">
    <source>
        <dbReference type="ARBA" id="ARBA00022438"/>
    </source>
</evidence>
<dbReference type="PANTHER" id="PTHR11533">
    <property type="entry name" value="PROTEASE M1 ZINC METALLOPROTEASE"/>
    <property type="match status" value="1"/>
</dbReference>
<keyword evidence="7" id="KW-0645">Protease</keyword>
<comment type="caution">
    <text evidence="15">The sequence shown here is derived from an EMBL/GenBank/DDBJ whole genome shotgun (WGS) entry which is preliminary data.</text>
</comment>
<evidence type="ECO:0000256" key="7">
    <source>
        <dbReference type="ARBA" id="ARBA00022670"/>
    </source>
</evidence>
<dbReference type="CDD" id="cd09603">
    <property type="entry name" value="M1_APN_like"/>
    <property type="match status" value="1"/>
</dbReference>
<keyword evidence="9" id="KW-0378">Hydrolase</keyword>
<evidence type="ECO:0000256" key="11">
    <source>
        <dbReference type="ARBA" id="ARBA00023049"/>
    </source>
</evidence>
<keyword evidence="8" id="KW-0479">Metal-binding</keyword>
<dbReference type="SUPFAM" id="SSF55486">
    <property type="entry name" value="Metalloproteases ('zincins'), catalytic domain"/>
    <property type="match status" value="1"/>
</dbReference>
<dbReference type="GO" id="GO:0070006">
    <property type="term" value="F:metalloaminopeptidase activity"/>
    <property type="evidence" value="ECO:0007669"/>
    <property type="project" value="TreeGrafter"/>
</dbReference>
<reference evidence="16" key="1">
    <citation type="submission" date="2018-08" db="EMBL/GenBank/DDBJ databases">
        <authorList>
            <person name="Liu Z.-W."/>
            <person name="Du Z.-J."/>
        </authorList>
    </citation>
    <scope>NUCLEOTIDE SEQUENCE [LARGE SCALE GENOMIC DNA]</scope>
    <source>
        <strain evidence="16">H4X</strain>
    </source>
</reference>
<keyword evidence="12" id="KW-0732">Signal</keyword>
<dbReference type="GO" id="GO:0016285">
    <property type="term" value="F:alanyl aminopeptidase activity"/>
    <property type="evidence" value="ECO:0007669"/>
    <property type="project" value="UniProtKB-EC"/>
</dbReference>
<dbReference type="Gene3D" id="1.10.390.10">
    <property type="entry name" value="Neutral Protease Domain 2"/>
    <property type="match status" value="1"/>
</dbReference>
<evidence type="ECO:0000256" key="4">
    <source>
        <dbReference type="ARBA" id="ARBA00012564"/>
    </source>
</evidence>
<feature type="domain" description="Secretion system C-terminal sorting" evidence="14">
    <location>
        <begin position="577"/>
        <end position="643"/>
    </location>
</feature>
<feature type="signal peptide" evidence="12">
    <location>
        <begin position="1"/>
        <end position="21"/>
    </location>
</feature>
<dbReference type="InterPro" id="IPR001930">
    <property type="entry name" value="Peptidase_M1"/>
</dbReference>
<dbReference type="EC" id="3.4.11.2" evidence="4"/>
<evidence type="ECO:0000256" key="10">
    <source>
        <dbReference type="ARBA" id="ARBA00022833"/>
    </source>
</evidence>
<evidence type="ECO:0000256" key="5">
    <source>
        <dbReference type="ARBA" id="ARBA00015611"/>
    </source>
</evidence>
<dbReference type="GO" id="GO:0006508">
    <property type="term" value="P:proteolysis"/>
    <property type="evidence" value="ECO:0007669"/>
    <property type="project" value="UniProtKB-KW"/>
</dbReference>
<dbReference type="GO" id="GO:0043171">
    <property type="term" value="P:peptide catabolic process"/>
    <property type="evidence" value="ECO:0007669"/>
    <property type="project" value="TreeGrafter"/>
</dbReference>
<dbReference type="Gene3D" id="2.60.40.1730">
    <property type="entry name" value="tricorn interacting facor f3 domain"/>
    <property type="match status" value="1"/>
</dbReference>
<dbReference type="OrthoDB" id="100605at2"/>